<dbReference type="AlphaFoldDB" id="F4RF86"/>
<dbReference type="Proteomes" id="UP000001072">
    <property type="component" value="Unassembled WGS sequence"/>
</dbReference>
<feature type="compositionally biased region" description="Gly residues" evidence="1">
    <location>
        <begin position="217"/>
        <end position="232"/>
    </location>
</feature>
<reference evidence="3" key="1">
    <citation type="journal article" date="2011" name="Proc. Natl. Acad. Sci. U.S.A.">
        <title>Obligate biotrophy features unraveled by the genomic analysis of rust fungi.</title>
        <authorList>
            <person name="Duplessis S."/>
            <person name="Cuomo C.A."/>
            <person name="Lin Y.-C."/>
            <person name="Aerts A."/>
            <person name="Tisserant E."/>
            <person name="Veneault-Fourrey C."/>
            <person name="Joly D.L."/>
            <person name="Hacquard S."/>
            <person name="Amselem J."/>
            <person name="Cantarel B.L."/>
            <person name="Chiu R."/>
            <person name="Coutinho P.M."/>
            <person name="Feau N."/>
            <person name="Field M."/>
            <person name="Frey P."/>
            <person name="Gelhaye E."/>
            <person name="Goldberg J."/>
            <person name="Grabherr M.G."/>
            <person name="Kodira C.D."/>
            <person name="Kohler A."/>
            <person name="Kuees U."/>
            <person name="Lindquist E.A."/>
            <person name="Lucas S.M."/>
            <person name="Mago R."/>
            <person name="Mauceli E."/>
            <person name="Morin E."/>
            <person name="Murat C."/>
            <person name="Pangilinan J.L."/>
            <person name="Park R."/>
            <person name="Pearson M."/>
            <person name="Quesneville H."/>
            <person name="Rouhier N."/>
            <person name="Sakthikumar S."/>
            <person name="Salamov A.A."/>
            <person name="Schmutz J."/>
            <person name="Selles B."/>
            <person name="Shapiro H."/>
            <person name="Tanguay P."/>
            <person name="Tuskan G.A."/>
            <person name="Henrissat B."/>
            <person name="Van de Peer Y."/>
            <person name="Rouze P."/>
            <person name="Ellis J.G."/>
            <person name="Dodds P.N."/>
            <person name="Schein J.E."/>
            <person name="Zhong S."/>
            <person name="Hamelin R.C."/>
            <person name="Grigoriev I.V."/>
            <person name="Szabo L.J."/>
            <person name="Martin F."/>
        </authorList>
    </citation>
    <scope>NUCLEOTIDE SEQUENCE [LARGE SCALE GENOMIC DNA]</scope>
    <source>
        <strain evidence="3">98AG31 / pathotype 3-4-7</strain>
    </source>
</reference>
<name>F4RF86_MELLP</name>
<feature type="region of interest" description="Disordered" evidence="1">
    <location>
        <begin position="131"/>
        <end position="154"/>
    </location>
</feature>
<organism evidence="3">
    <name type="scientific">Melampsora larici-populina (strain 98AG31 / pathotype 3-4-7)</name>
    <name type="common">Poplar leaf rust fungus</name>
    <dbReference type="NCBI Taxonomy" id="747676"/>
    <lineage>
        <taxon>Eukaryota</taxon>
        <taxon>Fungi</taxon>
        <taxon>Dikarya</taxon>
        <taxon>Basidiomycota</taxon>
        <taxon>Pucciniomycotina</taxon>
        <taxon>Pucciniomycetes</taxon>
        <taxon>Pucciniales</taxon>
        <taxon>Melampsoraceae</taxon>
        <taxon>Melampsora</taxon>
    </lineage>
</organism>
<feature type="compositionally biased region" description="Basic and acidic residues" evidence="1">
    <location>
        <begin position="233"/>
        <end position="247"/>
    </location>
</feature>
<sequence>MPPKSTVRMVVGSSWVNKLPKIKQHHHNTRLDSQQITQSHSWQRTQCIACAASVPFLMDDIDSARAPESTIQIPQLLLSTLASMSPSTYCSLHPIATVCTVQQKKQAARHPLQLGVHFVDLNNTRLSNMEQERAAKGTPDNTQGNKLCKEPQSHFEPDCSQAKARCPPWYQVTWCLELHVIDSFDQIKILQTAKLSIGTEVLSRDPIKSPNQHPANQGGGGRQGGNEGGNGGEKYKKTEEWTRERTKMVQALGKKMVTGGVTGERGNIPDEPVSEGTVNSQDRE</sequence>
<dbReference type="HOGENOM" id="CLU_980318_0_0_1"/>
<dbReference type="KEGG" id="mlr:MELLADRAFT_104594"/>
<dbReference type="RefSeq" id="XP_007407743.1">
    <property type="nucleotide sequence ID" value="XM_007407681.1"/>
</dbReference>
<evidence type="ECO:0000313" key="3">
    <source>
        <dbReference type="Proteomes" id="UP000001072"/>
    </source>
</evidence>
<feature type="region of interest" description="Disordered" evidence="1">
    <location>
        <begin position="204"/>
        <end position="284"/>
    </location>
</feature>
<dbReference type="InParanoid" id="F4RF86"/>
<proteinExistence type="predicted"/>
<dbReference type="VEuPathDB" id="FungiDB:MELLADRAFT_104594"/>
<accession>F4RF86</accession>
<evidence type="ECO:0000256" key="1">
    <source>
        <dbReference type="SAM" id="MobiDB-lite"/>
    </source>
</evidence>
<dbReference type="GeneID" id="18922333"/>
<evidence type="ECO:0000313" key="2">
    <source>
        <dbReference type="EMBL" id="EGG08769.1"/>
    </source>
</evidence>
<gene>
    <name evidence="2" type="ORF">MELLADRAFT_104594</name>
</gene>
<keyword evidence="3" id="KW-1185">Reference proteome</keyword>
<protein>
    <submittedName>
        <fullName evidence="2">Uncharacterized protein</fullName>
    </submittedName>
</protein>
<dbReference type="EMBL" id="GL883099">
    <property type="protein sequence ID" value="EGG08769.1"/>
    <property type="molecule type" value="Genomic_DNA"/>
</dbReference>